<evidence type="ECO:0000256" key="1">
    <source>
        <dbReference type="SAM" id="Phobius"/>
    </source>
</evidence>
<gene>
    <name evidence="3" type="ORF">H6G03_02745</name>
</gene>
<dbReference type="Proteomes" id="UP000641646">
    <property type="component" value="Unassembled WGS sequence"/>
</dbReference>
<reference evidence="3" key="2">
    <citation type="submission" date="2020-08" db="EMBL/GenBank/DDBJ databases">
        <authorList>
            <person name="Chen M."/>
            <person name="Teng W."/>
            <person name="Zhao L."/>
            <person name="Hu C."/>
            <person name="Zhou Y."/>
            <person name="Han B."/>
            <person name="Song L."/>
            <person name="Shu W."/>
        </authorList>
    </citation>
    <scope>NUCLEOTIDE SEQUENCE</scope>
    <source>
        <strain evidence="3">FACHB-1375</strain>
    </source>
</reference>
<keyword evidence="1" id="KW-0472">Membrane</keyword>
<keyword evidence="4" id="KW-1185">Reference proteome</keyword>
<dbReference type="InterPro" id="IPR029060">
    <property type="entry name" value="PIN-like_dom_sf"/>
</dbReference>
<dbReference type="SUPFAM" id="SSF88723">
    <property type="entry name" value="PIN domain-like"/>
    <property type="match status" value="1"/>
</dbReference>
<dbReference type="InterPro" id="IPR002716">
    <property type="entry name" value="PIN_dom"/>
</dbReference>
<keyword evidence="1" id="KW-0812">Transmembrane</keyword>
<dbReference type="Gene3D" id="3.40.50.1010">
    <property type="entry name" value="5'-nuclease"/>
    <property type="match status" value="1"/>
</dbReference>
<reference evidence="3" key="1">
    <citation type="journal article" date="2015" name="ISME J.">
        <title>Draft Genome Sequence of Streptomyces incarnatus NRRL8089, which Produces the Nucleoside Antibiotic Sinefungin.</title>
        <authorList>
            <person name="Oshima K."/>
            <person name="Hattori M."/>
            <person name="Shimizu H."/>
            <person name="Fukuda K."/>
            <person name="Nemoto M."/>
            <person name="Inagaki K."/>
            <person name="Tamura T."/>
        </authorList>
    </citation>
    <scope>NUCLEOTIDE SEQUENCE</scope>
    <source>
        <strain evidence="3">FACHB-1375</strain>
    </source>
</reference>
<name>A0A926VA77_9CYAN</name>
<comment type="caution">
    <text evidence="3">The sequence shown here is derived from an EMBL/GenBank/DDBJ whole genome shotgun (WGS) entry which is preliminary data.</text>
</comment>
<dbReference type="EMBL" id="JACJPW010000004">
    <property type="protein sequence ID" value="MBD2180041.1"/>
    <property type="molecule type" value="Genomic_DNA"/>
</dbReference>
<feature type="transmembrane region" description="Helical" evidence="1">
    <location>
        <begin position="78"/>
        <end position="101"/>
    </location>
</feature>
<protein>
    <submittedName>
        <fullName evidence="3">PIN domain-containing protein</fullName>
    </submittedName>
</protein>
<feature type="domain" description="PIN" evidence="2">
    <location>
        <begin position="3"/>
        <end position="84"/>
    </location>
</feature>
<proteinExistence type="predicted"/>
<dbReference type="Pfam" id="PF01850">
    <property type="entry name" value="PIN"/>
    <property type="match status" value="1"/>
</dbReference>
<evidence type="ECO:0000259" key="2">
    <source>
        <dbReference type="Pfam" id="PF01850"/>
    </source>
</evidence>
<sequence length="117" mass="13463">MMYLVDTNVLLRLVDRSHSLHPTIRTAIRKLRQNGDSLHITSQNCVEFWNVATRPIERNGFGLNPANADRLLRLIERLFSLLPISLTGLVLSINMLIMTYYCQGILIRSRIQDVSKQ</sequence>
<keyword evidence="1" id="KW-1133">Transmembrane helix</keyword>
<dbReference type="AlphaFoldDB" id="A0A926VA77"/>
<accession>A0A926VA77</accession>
<evidence type="ECO:0000313" key="4">
    <source>
        <dbReference type="Proteomes" id="UP000641646"/>
    </source>
</evidence>
<evidence type="ECO:0000313" key="3">
    <source>
        <dbReference type="EMBL" id="MBD2180041.1"/>
    </source>
</evidence>
<organism evidence="3 4">
    <name type="scientific">Aerosakkonema funiforme FACHB-1375</name>
    <dbReference type="NCBI Taxonomy" id="2949571"/>
    <lineage>
        <taxon>Bacteria</taxon>
        <taxon>Bacillati</taxon>
        <taxon>Cyanobacteriota</taxon>
        <taxon>Cyanophyceae</taxon>
        <taxon>Oscillatoriophycideae</taxon>
        <taxon>Aerosakkonematales</taxon>
        <taxon>Aerosakkonemataceae</taxon>
        <taxon>Aerosakkonema</taxon>
    </lineage>
</organism>